<dbReference type="InterPro" id="IPR050131">
    <property type="entry name" value="Peptidase_S8_subtilisin-like"/>
</dbReference>
<dbReference type="RefSeq" id="WP_152892092.1">
    <property type="nucleotide sequence ID" value="NZ_WHJC01000432.1"/>
</dbReference>
<comment type="similarity">
    <text evidence="1">Belongs to the peptidase S8 family.</text>
</comment>
<evidence type="ECO:0000313" key="6">
    <source>
        <dbReference type="EMBL" id="MPQ45089.1"/>
    </source>
</evidence>
<dbReference type="EMBL" id="WHJC01000432">
    <property type="protein sequence ID" value="MPQ45089.1"/>
    <property type="molecule type" value="Genomic_DNA"/>
</dbReference>
<keyword evidence="3" id="KW-0378">Hydrolase</keyword>
<sequence length="611" mass="67936">MDKDIHKTPFKTDIYEEKAPWINGFVTLLIEYTGDIINALKNKNAEVFILNDLYATLSSSLEEVDTIINTTDEIVYVDPGGIYTLNASSPIEESGAIDLINNPYLKLNGEGVLMGLIDTGIDYLNTQFINEDGTTRILKIFDQTVQTGKQPKGFGFGSEYTEDDINKAIKENLNGGNPYDIVPSKDIIGHGTSMANLIGGYGKDFSLNGVATKSNFVVVKLHEANDGVLKYFSVNEELLEKKFSNVAIIMALKYLHEIFIELKRPMVVYLPLGTTIGSHDGNSLMEKYIDNLSSFRGFIVTTTTGNEGNTQNHTSGIFKKEGKSGNIELLVGEGQEKLQFEIWIDTPNKCALSISSPTGELFENIKPKFKQEVKLKFFYEGTEIIIKNFIPEETTGDQRILIKCENIIAGIWQFNLTSNSIVLGKYHVWLPQRQLLASDTKFLKSNPECTLVIPSTSRRIISTGFYNQNNNAIISESGRGFTRDKRTKPDIVTGGFGAKTITSNNEIVHITSACVAGAVLTGCCALILQWGIVNGKDKALYSPKVKSYLIRGANRRIGEPYPNAQSGYGFLNIVKTFDNIRSLDDKITHIEYNIKSLFVSIPSDYYFSIDF</sequence>
<protein>
    <submittedName>
        <fullName evidence="6">S8 family serine peptidase</fullName>
    </submittedName>
</protein>
<evidence type="ECO:0000256" key="1">
    <source>
        <dbReference type="ARBA" id="ARBA00011073"/>
    </source>
</evidence>
<evidence type="ECO:0000256" key="2">
    <source>
        <dbReference type="ARBA" id="ARBA00022670"/>
    </source>
</evidence>
<feature type="domain" description="Peptidase S8/S53" evidence="5">
    <location>
        <begin position="109"/>
        <end position="234"/>
    </location>
</feature>
<name>A0A6I1MY82_9CLOT</name>
<evidence type="ECO:0000256" key="4">
    <source>
        <dbReference type="ARBA" id="ARBA00022825"/>
    </source>
</evidence>
<dbReference type="InterPro" id="IPR000209">
    <property type="entry name" value="Peptidase_S8/S53_dom"/>
</dbReference>
<evidence type="ECO:0000259" key="5">
    <source>
        <dbReference type="Pfam" id="PF00082"/>
    </source>
</evidence>
<dbReference type="Gene3D" id="3.40.50.200">
    <property type="entry name" value="Peptidase S8/S53 domain"/>
    <property type="match status" value="1"/>
</dbReference>
<dbReference type="PANTHER" id="PTHR43806">
    <property type="entry name" value="PEPTIDASE S8"/>
    <property type="match status" value="1"/>
</dbReference>
<gene>
    <name evidence="6" type="ORF">GBZ86_15300</name>
</gene>
<dbReference type="PIRSF" id="PIRSF037894">
    <property type="entry name" value="Subtilisin_rel_CspABC"/>
    <property type="match status" value="1"/>
</dbReference>
<dbReference type="Pfam" id="PF00082">
    <property type="entry name" value="Peptidase_S8"/>
    <property type="match status" value="1"/>
</dbReference>
<reference evidence="6 7" key="1">
    <citation type="submission" date="2019-10" db="EMBL/GenBank/DDBJ databases">
        <title>The Genome Sequence of Clostridium tarantellae Isolated from Fish Brain.</title>
        <authorList>
            <person name="Bano L."/>
            <person name="Kiel M."/>
            <person name="Sales G."/>
            <person name="Doxey A.C."/>
            <person name="Mansfield M.J."/>
            <person name="Schiavone M."/>
            <person name="Rossetto O."/>
            <person name="Pirazzini M."/>
            <person name="Dobrindt U."/>
            <person name="Montecucco C."/>
        </authorList>
    </citation>
    <scope>NUCLEOTIDE SEQUENCE [LARGE SCALE GENOMIC DNA]</scope>
    <source>
        <strain evidence="6 7">DSM 3997</strain>
    </source>
</reference>
<dbReference type="PRINTS" id="PR00723">
    <property type="entry name" value="SUBTILISIN"/>
</dbReference>
<evidence type="ECO:0000256" key="3">
    <source>
        <dbReference type="ARBA" id="ARBA00022801"/>
    </source>
</evidence>
<dbReference type="InterPro" id="IPR015500">
    <property type="entry name" value="Peptidase_S8_subtilisin-rel"/>
</dbReference>
<comment type="caution">
    <text evidence="6">The sequence shown here is derived from an EMBL/GenBank/DDBJ whole genome shotgun (WGS) entry which is preliminary data.</text>
</comment>
<dbReference type="OrthoDB" id="2744137at2"/>
<proteinExistence type="inferred from homology"/>
<dbReference type="Gene3D" id="2.60.120.1290">
    <property type="match status" value="1"/>
</dbReference>
<dbReference type="Proteomes" id="UP000430345">
    <property type="component" value="Unassembled WGS sequence"/>
</dbReference>
<dbReference type="GO" id="GO:0004252">
    <property type="term" value="F:serine-type endopeptidase activity"/>
    <property type="evidence" value="ECO:0007669"/>
    <property type="project" value="InterPro"/>
</dbReference>
<organism evidence="6 7">
    <name type="scientific">Clostridium tarantellae</name>
    <dbReference type="NCBI Taxonomy" id="39493"/>
    <lineage>
        <taxon>Bacteria</taxon>
        <taxon>Bacillati</taxon>
        <taxon>Bacillota</taxon>
        <taxon>Clostridia</taxon>
        <taxon>Eubacteriales</taxon>
        <taxon>Clostridiaceae</taxon>
        <taxon>Clostridium</taxon>
    </lineage>
</organism>
<keyword evidence="2" id="KW-0645">Protease</keyword>
<keyword evidence="4" id="KW-0720">Serine protease</keyword>
<keyword evidence="7" id="KW-1185">Reference proteome</keyword>
<dbReference type="CDD" id="cd07478">
    <property type="entry name" value="Peptidases_S8_CspA-like"/>
    <property type="match status" value="1"/>
</dbReference>
<dbReference type="InterPro" id="IPR036852">
    <property type="entry name" value="Peptidase_S8/S53_dom_sf"/>
</dbReference>
<dbReference type="AlphaFoldDB" id="A0A6I1MY82"/>
<dbReference type="GO" id="GO:0006508">
    <property type="term" value="P:proteolysis"/>
    <property type="evidence" value="ECO:0007669"/>
    <property type="project" value="UniProtKB-KW"/>
</dbReference>
<dbReference type="InterPro" id="IPR034045">
    <property type="entry name" value="Pep_S8_CspA-like"/>
</dbReference>
<accession>A0A6I1MY82</accession>
<dbReference type="SUPFAM" id="SSF52743">
    <property type="entry name" value="Subtilisin-like"/>
    <property type="match status" value="1"/>
</dbReference>
<dbReference type="InterPro" id="IPR017310">
    <property type="entry name" value="Pept_S8A_subtilisin_clostridia"/>
</dbReference>
<evidence type="ECO:0000313" key="7">
    <source>
        <dbReference type="Proteomes" id="UP000430345"/>
    </source>
</evidence>
<dbReference type="PANTHER" id="PTHR43806:SF11">
    <property type="entry name" value="CEREVISIN-RELATED"/>
    <property type="match status" value="1"/>
</dbReference>